<sequence>MASKGDSEQDFGEQWDDMAIVRLLNVRKQRAAALQSNVNNTTRNTTIDERDEELQNGDEDLAGREGTCRQPNAGAHATRANSFASQQQQQNDLYQAAYAQAYAQLQGQFQAAYPTSNPQPYRQSMQMPAQSPYFPPPPPIPSNPTPFPGMPAAQGPGLAPNVAVPDDDLANVLMAWYQSGYYTGRFRAMQELNLRGLR</sequence>
<dbReference type="STRING" id="542832.A0A3M6VFG1"/>
<feature type="compositionally biased region" description="Polar residues" evidence="1">
    <location>
        <begin position="35"/>
        <end position="45"/>
    </location>
</feature>
<dbReference type="VEuPathDB" id="FungiDB:DD237_007112"/>
<dbReference type="AlphaFoldDB" id="A0A3M6VFG1"/>
<organism evidence="2 4">
    <name type="scientific">Peronospora effusa</name>
    <dbReference type="NCBI Taxonomy" id="542832"/>
    <lineage>
        <taxon>Eukaryota</taxon>
        <taxon>Sar</taxon>
        <taxon>Stramenopiles</taxon>
        <taxon>Oomycota</taxon>
        <taxon>Peronosporomycetes</taxon>
        <taxon>Peronosporales</taxon>
        <taxon>Peronosporaceae</taxon>
        <taxon>Peronospora</taxon>
    </lineage>
</organism>
<evidence type="ECO:0000313" key="5">
    <source>
        <dbReference type="Proteomes" id="UP000286097"/>
    </source>
</evidence>
<name>A0A3M6VFG1_9STRA</name>
<evidence type="ECO:0000256" key="1">
    <source>
        <dbReference type="SAM" id="MobiDB-lite"/>
    </source>
</evidence>
<protein>
    <submittedName>
        <fullName evidence="2">Uncharacterized protein</fullName>
    </submittedName>
</protein>
<evidence type="ECO:0000313" key="2">
    <source>
        <dbReference type="EMBL" id="RMX63070.1"/>
    </source>
</evidence>
<comment type="caution">
    <text evidence="2">The sequence shown here is derived from an EMBL/GenBank/DDBJ whole genome shotgun (WGS) entry which is preliminary data.</text>
</comment>
<dbReference type="Proteomes" id="UP000286097">
    <property type="component" value="Unassembled WGS sequence"/>
</dbReference>
<gene>
    <name evidence="3" type="ORF">DD237_007112</name>
    <name evidence="2" type="ORF">DD238_007579</name>
</gene>
<dbReference type="CDD" id="cd22852">
    <property type="entry name" value="SMN_C"/>
    <property type="match status" value="1"/>
</dbReference>
<keyword evidence="4" id="KW-1185">Reference proteome</keyword>
<dbReference type="EMBL" id="QLLG01000455">
    <property type="protein sequence ID" value="RMX63070.1"/>
    <property type="molecule type" value="Genomic_DNA"/>
</dbReference>
<evidence type="ECO:0000313" key="3">
    <source>
        <dbReference type="EMBL" id="RQM12765.1"/>
    </source>
</evidence>
<feature type="compositionally biased region" description="Acidic residues" evidence="1">
    <location>
        <begin position="49"/>
        <end position="60"/>
    </location>
</feature>
<accession>A0A3M6VFG1</accession>
<proteinExistence type="predicted"/>
<feature type="region of interest" description="Disordered" evidence="1">
    <location>
        <begin position="35"/>
        <end position="62"/>
    </location>
</feature>
<dbReference type="Proteomes" id="UP000282087">
    <property type="component" value="Unassembled WGS sequence"/>
</dbReference>
<dbReference type="InterPro" id="IPR047313">
    <property type="entry name" value="SMN_C"/>
</dbReference>
<dbReference type="EMBL" id="QKXF01000310">
    <property type="protein sequence ID" value="RQM12765.1"/>
    <property type="molecule type" value="Genomic_DNA"/>
</dbReference>
<reference evidence="4 5" key="1">
    <citation type="submission" date="2018-06" db="EMBL/GenBank/DDBJ databases">
        <title>Comparative genomics of downy mildews reveals potential adaptations to biotrophy.</title>
        <authorList>
            <person name="Fletcher K."/>
            <person name="Klosterman S.J."/>
            <person name="Derevnina L."/>
            <person name="Martin F."/>
            <person name="Koike S."/>
            <person name="Reyes Chin-Wo S."/>
            <person name="Mou B."/>
            <person name="Michelmore R."/>
        </authorList>
    </citation>
    <scope>NUCLEOTIDE SEQUENCE [LARGE SCALE GENOMIC DNA]</scope>
    <source>
        <strain evidence="3 5">R13</strain>
        <strain evidence="2 4">R14</strain>
    </source>
</reference>
<evidence type="ECO:0000313" key="4">
    <source>
        <dbReference type="Proteomes" id="UP000282087"/>
    </source>
</evidence>